<evidence type="ECO:0000313" key="2">
    <source>
        <dbReference type="WBParaSite" id="ACRNAN_scaffold101.g32076.t1"/>
    </source>
</evidence>
<reference evidence="2" key="1">
    <citation type="submission" date="2022-11" db="UniProtKB">
        <authorList>
            <consortium name="WormBaseParasite"/>
        </authorList>
    </citation>
    <scope>IDENTIFICATION</scope>
</reference>
<keyword evidence="1" id="KW-1185">Reference proteome</keyword>
<dbReference type="Proteomes" id="UP000887540">
    <property type="component" value="Unplaced"/>
</dbReference>
<dbReference type="AlphaFoldDB" id="A0A914CF62"/>
<protein>
    <submittedName>
        <fullName evidence="2">Uncharacterized protein</fullName>
    </submittedName>
</protein>
<evidence type="ECO:0000313" key="1">
    <source>
        <dbReference type="Proteomes" id="UP000887540"/>
    </source>
</evidence>
<dbReference type="WBParaSite" id="ACRNAN_scaffold101.g32076.t1">
    <property type="protein sequence ID" value="ACRNAN_scaffold101.g32076.t1"/>
    <property type="gene ID" value="ACRNAN_scaffold101.g32076"/>
</dbReference>
<accession>A0A914CF62</accession>
<sequence length="146" mass="17358">MAINDLQDYKLDDLYEDMELTDEEFENKLATMGLLHESMTCQCGSLMKLVSGHHIRKEWRCDRRIHRQQAGPATLRRGFKVGIFFEGANLSCNNIFKLSYFWAQKQTVEYAEFETGISHRQVVHWYKKFRKVCSQYFRVNPVSQFF</sequence>
<name>A0A914CF62_9BILA</name>
<organism evidence="1 2">
    <name type="scientific">Acrobeloides nanus</name>
    <dbReference type="NCBI Taxonomy" id="290746"/>
    <lineage>
        <taxon>Eukaryota</taxon>
        <taxon>Metazoa</taxon>
        <taxon>Ecdysozoa</taxon>
        <taxon>Nematoda</taxon>
        <taxon>Chromadorea</taxon>
        <taxon>Rhabditida</taxon>
        <taxon>Tylenchina</taxon>
        <taxon>Cephalobomorpha</taxon>
        <taxon>Cephaloboidea</taxon>
        <taxon>Cephalobidae</taxon>
        <taxon>Acrobeloides</taxon>
    </lineage>
</organism>
<proteinExistence type="predicted"/>